<proteinExistence type="predicted"/>
<accession>A0ACC0U3R4</accession>
<protein>
    <submittedName>
        <fullName evidence="1">Uncharacterized protein</fullName>
    </submittedName>
</protein>
<sequence>MSLDDDDDDDDDPIWSSSRTARQIHDLGRVEKDIGRLLSLASSSLALLSLPQTDASDAGLPEGDERSEQFVEKVGEYFETLDGIQMALRSSLAHIRAARVSPAVLTAPPAGFVPPPQGVGLPLPLTPTPTPGASDRSAGDGSGCSAIEGTSRAKAKEKTRGLLEERVERDAWQGALDALTKLRDARRAEVEAELRRTEGEVHMSVIG</sequence>
<gene>
    <name evidence="1" type="ORF">F5148DRAFT_1286508</name>
</gene>
<organism evidence="1 2">
    <name type="scientific">Russula earlei</name>
    <dbReference type="NCBI Taxonomy" id="71964"/>
    <lineage>
        <taxon>Eukaryota</taxon>
        <taxon>Fungi</taxon>
        <taxon>Dikarya</taxon>
        <taxon>Basidiomycota</taxon>
        <taxon>Agaricomycotina</taxon>
        <taxon>Agaricomycetes</taxon>
        <taxon>Russulales</taxon>
        <taxon>Russulaceae</taxon>
        <taxon>Russula</taxon>
    </lineage>
</organism>
<comment type="caution">
    <text evidence="1">The sequence shown here is derived from an EMBL/GenBank/DDBJ whole genome shotgun (WGS) entry which is preliminary data.</text>
</comment>
<dbReference type="EMBL" id="JAGFNK010000171">
    <property type="protein sequence ID" value="KAI9462037.1"/>
    <property type="molecule type" value="Genomic_DNA"/>
</dbReference>
<dbReference type="Proteomes" id="UP001207468">
    <property type="component" value="Unassembled WGS sequence"/>
</dbReference>
<evidence type="ECO:0000313" key="1">
    <source>
        <dbReference type="EMBL" id="KAI9462037.1"/>
    </source>
</evidence>
<name>A0ACC0U3R4_9AGAM</name>
<keyword evidence="2" id="KW-1185">Reference proteome</keyword>
<evidence type="ECO:0000313" key="2">
    <source>
        <dbReference type="Proteomes" id="UP001207468"/>
    </source>
</evidence>
<reference evidence="1" key="1">
    <citation type="submission" date="2021-03" db="EMBL/GenBank/DDBJ databases">
        <title>Evolutionary priming and transition to the ectomycorrhizal habit in an iconic lineage of mushroom-forming fungi: is preadaptation a requirement?</title>
        <authorList>
            <consortium name="DOE Joint Genome Institute"/>
            <person name="Looney B.P."/>
            <person name="Miyauchi S."/>
            <person name="Morin E."/>
            <person name="Drula E."/>
            <person name="Courty P.E."/>
            <person name="Chicoki N."/>
            <person name="Fauchery L."/>
            <person name="Kohler A."/>
            <person name="Kuo A."/>
            <person name="LaButti K."/>
            <person name="Pangilinan J."/>
            <person name="Lipzen A."/>
            <person name="Riley R."/>
            <person name="Andreopoulos W."/>
            <person name="He G."/>
            <person name="Johnson J."/>
            <person name="Barry K.W."/>
            <person name="Grigoriev I.V."/>
            <person name="Nagy L."/>
            <person name="Hibbett D."/>
            <person name="Henrissat B."/>
            <person name="Matheny P.B."/>
            <person name="Labbe J."/>
            <person name="Martin A.F."/>
        </authorList>
    </citation>
    <scope>NUCLEOTIDE SEQUENCE</scope>
    <source>
        <strain evidence="1">BPL698</strain>
    </source>
</reference>